<keyword evidence="5 9" id="KW-0808">Transferase</keyword>
<accession>A0ABP9UMJ6</accession>
<dbReference type="SMART" id="SM00917">
    <property type="entry name" value="LeuA_dimer"/>
    <property type="match status" value="1"/>
</dbReference>
<comment type="catalytic activity">
    <reaction evidence="7">
        <text>pyruvate + acetyl-CoA + H2O = (3R)-citramalate + CoA + H(+)</text>
        <dbReference type="Rhea" id="RHEA:19045"/>
        <dbReference type="ChEBI" id="CHEBI:15361"/>
        <dbReference type="ChEBI" id="CHEBI:15377"/>
        <dbReference type="ChEBI" id="CHEBI:15378"/>
        <dbReference type="ChEBI" id="CHEBI:30934"/>
        <dbReference type="ChEBI" id="CHEBI:57287"/>
        <dbReference type="ChEBI" id="CHEBI:57288"/>
        <dbReference type="EC" id="2.3.3.21"/>
    </reaction>
</comment>
<comment type="similarity">
    <text evidence="2 9">Belongs to the alpha-IPM synthase/homocitrate synthase family.</text>
</comment>
<evidence type="ECO:0000256" key="9">
    <source>
        <dbReference type="RuleBase" id="RU003523"/>
    </source>
</evidence>
<dbReference type="Gene3D" id="3.30.160.270">
    <property type="match status" value="1"/>
</dbReference>
<sequence>MTVHGRPRRTARRVRITGCGIRPGLLNPRPPEEPMKSVQLYDTTLRDGTQGEGFQLSMLDKLRIAQRLDAFGVDYIEGGWPGSNPKDIEFFQEAKKLDLAHAKLAAFGSTRRAGMAVGDDPQVRLLLEAETPVVTIFGKSWDLHVTEVLRTTAGENQAMIRDTVRHLKTHGREVVYDAEHFFDGYKASPEHALATLKAAAEGGADVLVLCDTNGGTLPSEVMQICRAVTEAIPGTPFGIHTHNDCELAVANAIAAVKAGGVQVQGTINGYGERTGNCNLTSVIPILQLKMGIEVVPELEQLKSLSYFVDDVSNNPHFARAPFVGRTAFAHKGGMHVNAVQKLARSYEHIEPGAVGNTQQILVSELSGQMNILLKAEKLGLGLEKGSPEAKSVLARVKDLEHEGYSFEAAGGSLELLIRKETASYEKPFELKEFHTSYRLYRDGHDPVCEATVKVHVGDEAEYTVAEGRGVVNALDKALRKALKPFYPEIAEVSLLDYKVRIIDGHDATAAKTRVLVVSGDGKSTWGTVGVSENIIEASWIAIVDSLDLFLQRHRAKLPQTETV</sequence>
<gene>
    <name evidence="11" type="primary">cimA</name>
    <name evidence="11" type="ORF">Hsar01_01677</name>
</gene>
<organism evidence="11 12">
    <name type="scientific">Haloferula sargassicola</name>
    <dbReference type="NCBI Taxonomy" id="490096"/>
    <lineage>
        <taxon>Bacteria</taxon>
        <taxon>Pseudomonadati</taxon>
        <taxon>Verrucomicrobiota</taxon>
        <taxon>Verrucomicrobiia</taxon>
        <taxon>Verrucomicrobiales</taxon>
        <taxon>Verrucomicrobiaceae</taxon>
        <taxon>Haloferula</taxon>
    </lineage>
</organism>
<dbReference type="Pfam" id="PF22617">
    <property type="entry name" value="HCS_D2"/>
    <property type="match status" value="1"/>
</dbReference>
<dbReference type="InterPro" id="IPR002034">
    <property type="entry name" value="AIPM/Hcit_synth_CS"/>
</dbReference>
<feature type="domain" description="Pyruvate carboxyltransferase" evidence="10">
    <location>
        <begin position="38"/>
        <end position="302"/>
    </location>
</feature>
<dbReference type="EC" id="2.3.3.21" evidence="8"/>
<protein>
    <recommendedName>
        <fullName evidence="8">Citramalate synthase</fullName>
        <ecNumber evidence="8">2.3.3.21</ecNumber>
    </recommendedName>
</protein>
<dbReference type="PANTHER" id="PTHR43538:SF1">
    <property type="entry name" value="(R)-CITRAMALATE SYNTHASE"/>
    <property type="match status" value="1"/>
</dbReference>
<evidence type="ECO:0000256" key="6">
    <source>
        <dbReference type="ARBA" id="ARBA00023304"/>
    </source>
</evidence>
<keyword evidence="4" id="KW-0412">Isoleucine biosynthesis</keyword>
<dbReference type="Gene3D" id="3.20.20.70">
    <property type="entry name" value="Aldolase class I"/>
    <property type="match status" value="1"/>
</dbReference>
<comment type="caution">
    <text evidence="11">The sequence shown here is derived from an EMBL/GenBank/DDBJ whole genome shotgun (WGS) entry which is preliminary data.</text>
</comment>
<dbReference type="PROSITE" id="PS50991">
    <property type="entry name" value="PYR_CT"/>
    <property type="match status" value="1"/>
</dbReference>
<dbReference type="InterPro" id="IPR000891">
    <property type="entry name" value="PYR_CT"/>
</dbReference>
<dbReference type="Pfam" id="PF00682">
    <property type="entry name" value="HMGL-like"/>
    <property type="match status" value="1"/>
</dbReference>
<evidence type="ECO:0000256" key="8">
    <source>
        <dbReference type="NCBIfam" id="TIGR00977"/>
    </source>
</evidence>
<evidence type="ECO:0000256" key="3">
    <source>
        <dbReference type="ARBA" id="ARBA00022605"/>
    </source>
</evidence>
<dbReference type="PANTHER" id="PTHR43538">
    <property type="entry name" value="ALPHA-IPM SYNTHASE/HOMOCITRATE SYNTHASE"/>
    <property type="match status" value="1"/>
</dbReference>
<dbReference type="EMBL" id="BAABRI010000008">
    <property type="protein sequence ID" value="GAA5482455.1"/>
    <property type="molecule type" value="Genomic_DNA"/>
</dbReference>
<dbReference type="Proteomes" id="UP001476282">
    <property type="component" value="Unassembled WGS sequence"/>
</dbReference>
<dbReference type="Pfam" id="PF08502">
    <property type="entry name" value="LeuA_dimer"/>
    <property type="match status" value="1"/>
</dbReference>
<evidence type="ECO:0000256" key="7">
    <source>
        <dbReference type="ARBA" id="ARBA00048263"/>
    </source>
</evidence>
<evidence type="ECO:0000256" key="1">
    <source>
        <dbReference type="ARBA" id="ARBA00004743"/>
    </source>
</evidence>
<dbReference type="InterPro" id="IPR005675">
    <property type="entry name" value="Citramal_synthase"/>
</dbReference>
<dbReference type="Gene3D" id="1.10.238.260">
    <property type="match status" value="1"/>
</dbReference>
<evidence type="ECO:0000256" key="2">
    <source>
        <dbReference type="ARBA" id="ARBA00006154"/>
    </source>
</evidence>
<evidence type="ECO:0000256" key="5">
    <source>
        <dbReference type="ARBA" id="ARBA00022679"/>
    </source>
</evidence>
<dbReference type="InterPro" id="IPR013709">
    <property type="entry name" value="2-isopropylmalate_synth_dimer"/>
</dbReference>
<dbReference type="InterPro" id="IPR013785">
    <property type="entry name" value="Aldolase_TIM"/>
</dbReference>
<dbReference type="NCBIfam" id="TIGR00977">
    <property type="entry name" value="citramal_synth"/>
    <property type="match status" value="1"/>
</dbReference>
<dbReference type="CDD" id="cd07941">
    <property type="entry name" value="DRE_TIM_LeuA3"/>
    <property type="match status" value="1"/>
</dbReference>
<proteinExistence type="inferred from homology"/>
<evidence type="ECO:0000259" key="10">
    <source>
        <dbReference type="PROSITE" id="PS50991"/>
    </source>
</evidence>
<dbReference type="InterPro" id="IPR054691">
    <property type="entry name" value="LeuA/HCS_post-cat"/>
</dbReference>
<keyword evidence="3" id="KW-0028">Amino-acid biosynthesis</keyword>
<evidence type="ECO:0000256" key="4">
    <source>
        <dbReference type="ARBA" id="ARBA00022624"/>
    </source>
</evidence>
<evidence type="ECO:0000313" key="11">
    <source>
        <dbReference type="EMBL" id="GAA5482455.1"/>
    </source>
</evidence>
<evidence type="ECO:0000313" key="12">
    <source>
        <dbReference type="Proteomes" id="UP001476282"/>
    </source>
</evidence>
<dbReference type="InterPro" id="IPR036230">
    <property type="entry name" value="LeuA_allosteric_dom_sf"/>
</dbReference>
<name>A0ABP9UMJ6_9BACT</name>
<dbReference type="SUPFAM" id="SSF110921">
    <property type="entry name" value="2-isopropylmalate synthase LeuA, allosteric (dimerisation) domain"/>
    <property type="match status" value="1"/>
</dbReference>
<comment type="pathway">
    <text evidence="1">Amino-acid biosynthesis; L-isoleucine biosynthesis; 2-oxobutanoate from pyruvate: step 1/3.</text>
</comment>
<dbReference type="PROSITE" id="PS00815">
    <property type="entry name" value="AIPM_HOMOCIT_SYNTH_1"/>
    <property type="match status" value="1"/>
</dbReference>
<keyword evidence="12" id="KW-1185">Reference proteome</keyword>
<reference evidence="11 12" key="1">
    <citation type="submission" date="2024-02" db="EMBL/GenBank/DDBJ databases">
        <title>Haloferula sargassicola NBRC 104335.</title>
        <authorList>
            <person name="Ichikawa N."/>
            <person name="Katano-Makiyama Y."/>
            <person name="Hidaka K."/>
        </authorList>
    </citation>
    <scope>NUCLEOTIDE SEQUENCE [LARGE SCALE GENOMIC DNA]</scope>
    <source>
        <strain evidence="11 12">NBRC 104335</strain>
    </source>
</reference>
<keyword evidence="6" id="KW-0100">Branched-chain amino acid biosynthesis</keyword>
<dbReference type="SUPFAM" id="SSF51569">
    <property type="entry name" value="Aldolase"/>
    <property type="match status" value="1"/>
</dbReference>